<dbReference type="GO" id="GO:0016114">
    <property type="term" value="P:terpenoid biosynthetic process"/>
    <property type="evidence" value="ECO:0007669"/>
    <property type="project" value="UniProtKB-UniRule"/>
</dbReference>
<comment type="function">
    <text evidence="5">Catalyzes the conversion of 1-hydroxy-2-methyl-2-(E)-butenyl 4-diphosphate (HMBPP) into a mixture of isopentenyl diphosphate (IPP) and dimethylallyl diphosphate (DMAPP). Acts in the terminal step of the DOXP/MEP pathway for isoprenoid precursor biosynthesis.</text>
</comment>
<evidence type="ECO:0000313" key="6">
    <source>
        <dbReference type="EMBL" id="ACZ49145.1"/>
    </source>
</evidence>
<comment type="pathway">
    <text evidence="5">Isoprenoid biosynthesis; dimethylallyl diphosphate biosynthesis; dimethylallyl diphosphate from (2E)-4-hydroxy-3-methylbutenyl diphosphate: step 1/1.</text>
</comment>
<feature type="binding site" evidence="5">
    <location>
        <position position="152"/>
    </location>
    <ligand>
        <name>(2E)-4-hydroxy-3-methylbut-2-enyl diphosphate</name>
        <dbReference type="ChEBI" id="CHEBI:128753"/>
    </ligand>
</feature>
<dbReference type="AlphaFoldDB" id="D1AUB7"/>
<feature type="binding site" evidence="5">
    <location>
        <position position="252"/>
    </location>
    <ligand>
        <name>dimethylallyl diphosphate</name>
        <dbReference type="ChEBI" id="CHEBI:57623"/>
    </ligand>
</feature>
<dbReference type="NCBIfam" id="TIGR00216">
    <property type="entry name" value="ispH_lytB"/>
    <property type="match status" value="1"/>
</dbReference>
<dbReference type="Gene3D" id="3.40.50.11270">
    <property type="match status" value="1"/>
</dbReference>
<keyword evidence="1 5" id="KW-0004">4Fe-4S</keyword>
<dbReference type="STRING" id="574556.ACIS_00535"/>
<dbReference type="HOGENOM" id="CLU_027486_1_1_5"/>
<feature type="binding site" evidence="5">
    <location>
        <position position="192"/>
    </location>
    <ligand>
        <name>(2E)-4-hydroxy-3-methylbut-2-enyl diphosphate</name>
        <dbReference type="ChEBI" id="CHEBI:128753"/>
    </ligand>
</feature>
<evidence type="ECO:0000256" key="5">
    <source>
        <dbReference type="HAMAP-Rule" id="MF_00191"/>
    </source>
</evidence>
<dbReference type="KEGG" id="acn:ACIS_00535"/>
<feature type="binding site" evidence="5">
    <location>
        <position position="38"/>
    </location>
    <ligand>
        <name>[4Fe-4S] cluster</name>
        <dbReference type="ChEBI" id="CHEBI:49883"/>
    </ligand>
</feature>
<dbReference type="NCBIfam" id="NF002190">
    <property type="entry name" value="PRK01045.1-4"/>
    <property type="match status" value="1"/>
</dbReference>
<dbReference type="UniPathway" id="UPA00056">
    <property type="reaction ID" value="UER00097"/>
</dbReference>
<feature type="binding site" evidence="5">
    <location>
        <position position="294"/>
    </location>
    <ligand>
        <name>isopentenyl diphosphate</name>
        <dbReference type="ChEBI" id="CHEBI:128769"/>
    </ligand>
</feature>
<dbReference type="Proteomes" id="UP000000630">
    <property type="component" value="Chromosome"/>
</dbReference>
<comment type="cofactor">
    <cofactor evidence="5">
        <name>[4Fe-4S] cluster</name>
        <dbReference type="ChEBI" id="CHEBI:49883"/>
    </cofactor>
    <text evidence="5">Binds 1 [4Fe-4S] cluster per subunit.</text>
</comment>
<dbReference type="GO" id="GO:0046872">
    <property type="term" value="F:metal ion binding"/>
    <property type="evidence" value="ECO:0007669"/>
    <property type="project" value="UniProtKB-KW"/>
</dbReference>
<keyword evidence="2 5" id="KW-0479">Metal-binding</keyword>
<evidence type="ECO:0000256" key="2">
    <source>
        <dbReference type="ARBA" id="ARBA00022723"/>
    </source>
</evidence>
<evidence type="ECO:0000256" key="1">
    <source>
        <dbReference type="ARBA" id="ARBA00022485"/>
    </source>
</evidence>
<dbReference type="CDD" id="cd13944">
    <property type="entry name" value="lytB_ispH"/>
    <property type="match status" value="1"/>
</dbReference>
<feature type="binding site" evidence="5">
    <location>
        <position position="252"/>
    </location>
    <ligand>
        <name>(2E)-4-hydroxy-3-methylbut-2-enyl diphosphate</name>
        <dbReference type="ChEBI" id="CHEBI:128753"/>
    </ligand>
</feature>
<dbReference type="GO" id="GO:0050992">
    <property type="term" value="P:dimethylallyl diphosphate biosynthetic process"/>
    <property type="evidence" value="ECO:0007669"/>
    <property type="project" value="UniProtKB-UniRule"/>
</dbReference>
<keyword evidence="5" id="KW-0414">Isoprene biosynthesis</keyword>
<keyword evidence="4 5" id="KW-0411">Iron-sulfur</keyword>
<feature type="binding site" evidence="5">
    <location>
        <position position="251"/>
    </location>
    <ligand>
        <name>dimethylallyl diphosphate</name>
        <dbReference type="ChEBI" id="CHEBI:57623"/>
    </ligand>
</feature>
<comment type="similarity">
    <text evidence="5">Belongs to the IspH family.</text>
</comment>
<sequence length="333" mass="36678">MCRGYCGVMLRSRSGGFFRRGFMLGNVEVILARPRGFCAGVERAVRTLESVASRYAGTREVYALHEIVHNLHVVNSFKKMGVKFVSALHEVPEGAVLVFSAHGVSQQVKEESRRKGLTVVDATCPLVTKVHLEIQRYDKSGYQVILVGHKGHREVEGSMGQVSNPVVLVQNVQDVQSIKIPSAAKLAYVTQTTLSMDDTAEIISALKLRFPRIVGPDLRDICYATQNRQTAVKAMSQMVDVVLAIGSKNSSNSNRLLDLAKAQNARAYLIDSYRNIDLEWLIGARRIGITAGASAPEILVQEVIDYLGLHANLKVRTMDGVSENITFKLPELD</sequence>
<feature type="binding site" evidence="5">
    <location>
        <position position="152"/>
    </location>
    <ligand>
        <name>dimethylallyl diphosphate</name>
        <dbReference type="ChEBI" id="CHEBI:57623"/>
    </ligand>
</feature>
<reference evidence="6 7" key="1">
    <citation type="journal article" date="2010" name="J. Bacteriol.">
        <title>Complete genome sequence of Anaplasma marginale subsp. centrale.</title>
        <authorList>
            <person name="Herndon D.R."/>
            <person name="Palmer G.H."/>
            <person name="Shkap V."/>
            <person name="Knowles D.P. Jr."/>
            <person name="Brayton K.A."/>
        </authorList>
    </citation>
    <scope>NUCLEOTIDE SEQUENCE [LARGE SCALE GENOMIC DNA]</scope>
    <source>
        <strain evidence="6 7">Israel</strain>
    </source>
</reference>
<dbReference type="NCBIfam" id="NF002188">
    <property type="entry name" value="PRK01045.1-2"/>
    <property type="match status" value="1"/>
</dbReference>
<feature type="binding site" evidence="5">
    <location>
        <position position="252"/>
    </location>
    <ligand>
        <name>isopentenyl diphosphate</name>
        <dbReference type="ChEBI" id="CHEBI:128769"/>
    </ligand>
</feature>
<feature type="binding site" evidence="5">
    <location>
        <position position="294"/>
    </location>
    <ligand>
        <name>dimethylallyl diphosphate</name>
        <dbReference type="ChEBI" id="CHEBI:57623"/>
    </ligand>
</feature>
<dbReference type="EC" id="1.17.7.4" evidence="5"/>
<comment type="catalytic activity">
    <reaction evidence="5">
        <text>isopentenyl diphosphate + 2 oxidized [2Fe-2S]-[ferredoxin] + H2O = (2E)-4-hydroxy-3-methylbut-2-enyl diphosphate + 2 reduced [2Fe-2S]-[ferredoxin] + 2 H(+)</text>
        <dbReference type="Rhea" id="RHEA:24488"/>
        <dbReference type="Rhea" id="RHEA-COMP:10000"/>
        <dbReference type="Rhea" id="RHEA-COMP:10001"/>
        <dbReference type="ChEBI" id="CHEBI:15377"/>
        <dbReference type="ChEBI" id="CHEBI:15378"/>
        <dbReference type="ChEBI" id="CHEBI:33737"/>
        <dbReference type="ChEBI" id="CHEBI:33738"/>
        <dbReference type="ChEBI" id="CHEBI:128753"/>
        <dbReference type="ChEBI" id="CHEBI:128769"/>
        <dbReference type="EC" id="1.17.7.4"/>
    </reaction>
</comment>
<dbReference type="UniPathway" id="UPA00059">
    <property type="reaction ID" value="UER00105"/>
</dbReference>
<dbReference type="GO" id="GO:0051539">
    <property type="term" value="F:4 iron, 4 sulfur cluster binding"/>
    <property type="evidence" value="ECO:0007669"/>
    <property type="project" value="UniProtKB-UniRule"/>
</dbReference>
<keyword evidence="3 5" id="KW-0408">Iron</keyword>
<keyword evidence="5 6" id="KW-0560">Oxidoreductase</keyword>
<comment type="catalytic activity">
    <reaction evidence="5">
        <text>dimethylallyl diphosphate + 2 oxidized [2Fe-2S]-[ferredoxin] + H2O = (2E)-4-hydroxy-3-methylbut-2-enyl diphosphate + 2 reduced [2Fe-2S]-[ferredoxin] + 2 H(+)</text>
        <dbReference type="Rhea" id="RHEA:24825"/>
        <dbReference type="Rhea" id="RHEA-COMP:10000"/>
        <dbReference type="Rhea" id="RHEA-COMP:10001"/>
        <dbReference type="ChEBI" id="CHEBI:15377"/>
        <dbReference type="ChEBI" id="CHEBI:15378"/>
        <dbReference type="ChEBI" id="CHEBI:33737"/>
        <dbReference type="ChEBI" id="CHEBI:33738"/>
        <dbReference type="ChEBI" id="CHEBI:57623"/>
        <dbReference type="ChEBI" id="CHEBI:128753"/>
        <dbReference type="EC" id="1.17.7.4"/>
    </reaction>
</comment>
<dbReference type="Gene3D" id="3.40.1010.20">
    <property type="entry name" value="4-hydroxy-3-methylbut-2-enyl diphosphate reductase, catalytic domain"/>
    <property type="match status" value="2"/>
</dbReference>
<keyword evidence="7" id="KW-1185">Reference proteome</keyword>
<evidence type="ECO:0000256" key="3">
    <source>
        <dbReference type="ARBA" id="ARBA00023004"/>
    </source>
</evidence>
<feature type="binding site" evidence="5">
    <location>
        <position position="69"/>
    </location>
    <ligand>
        <name>isopentenyl diphosphate</name>
        <dbReference type="ChEBI" id="CHEBI:128769"/>
    </ligand>
</feature>
<dbReference type="eggNOG" id="COG0761">
    <property type="taxonomic scope" value="Bacteria"/>
</dbReference>
<protein>
    <recommendedName>
        <fullName evidence="5">4-hydroxy-3-methylbut-2-enyl diphosphate reductase</fullName>
        <shortName evidence="5">HMBPP reductase</shortName>
        <ecNumber evidence="5">1.17.7.4</ecNumber>
    </recommendedName>
</protein>
<dbReference type="EMBL" id="CP001759">
    <property type="protein sequence ID" value="ACZ49145.1"/>
    <property type="molecule type" value="Genomic_DNA"/>
</dbReference>
<feature type="binding site" evidence="5">
    <location>
        <position position="250"/>
    </location>
    <ligand>
        <name>dimethylallyl diphosphate</name>
        <dbReference type="ChEBI" id="CHEBI:57623"/>
    </ligand>
</feature>
<feature type="active site" description="Proton donor" evidence="5">
    <location>
        <position position="154"/>
    </location>
</feature>
<feature type="binding site" evidence="5">
    <location>
        <position position="102"/>
    </location>
    <ligand>
        <name>dimethylallyl diphosphate</name>
        <dbReference type="ChEBI" id="CHEBI:57623"/>
    </ligand>
</feature>
<feature type="binding site" evidence="5">
    <location>
        <position position="294"/>
    </location>
    <ligand>
        <name>(2E)-4-hydroxy-3-methylbut-2-enyl diphosphate</name>
        <dbReference type="ChEBI" id="CHEBI:128753"/>
    </ligand>
</feature>
<name>D1AUB7_ANACI</name>
<feature type="binding site" evidence="5">
    <location>
        <position position="69"/>
    </location>
    <ligand>
        <name>(2E)-4-hydroxy-3-methylbut-2-enyl diphosphate</name>
        <dbReference type="ChEBI" id="CHEBI:128753"/>
    </ligand>
</feature>
<dbReference type="PANTHER" id="PTHR30426:SF0">
    <property type="entry name" value="4-HYDROXY-3-METHYLBUT-2-ENYL DIPHOSPHATE REDUCTASE"/>
    <property type="match status" value="1"/>
</dbReference>
<proteinExistence type="inferred from homology"/>
<evidence type="ECO:0000313" key="7">
    <source>
        <dbReference type="Proteomes" id="UP000000630"/>
    </source>
</evidence>
<accession>D1AUB7</accession>
<comment type="pathway">
    <text evidence="5">Isoprenoid biosynthesis; isopentenyl diphosphate biosynthesis via DXP pathway; isopentenyl diphosphate from 1-deoxy-D-xylulose 5-phosphate: step 6/6.</text>
</comment>
<feature type="binding site" evidence="5">
    <location>
        <position position="102"/>
    </location>
    <ligand>
        <name>(2E)-4-hydroxy-3-methylbut-2-enyl diphosphate</name>
        <dbReference type="ChEBI" id="CHEBI:128753"/>
    </ligand>
</feature>
<dbReference type="GO" id="GO:0019288">
    <property type="term" value="P:isopentenyl diphosphate biosynthetic process, methylerythritol 4-phosphate pathway"/>
    <property type="evidence" value="ECO:0007669"/>
    <property type="project" value="UniProtKB-UniRule"/>
</dbReference>
<dbReference type="HAMAP" id="MF_00191">
    <property type="entry name" value="IspH"/>
    <property type="match status" value="1"/>
</dbReference>
<feature type="binding site" evidence="5">
    <location>
        <position position="250"/>
    </location>
    <ligand>
        <name>isopentenyl diphosphate</name>
        <dbReference type="ChEBI" id="CHEBI:128769"/>
    </ligand>
</feature>
<dbReference type="Pfam" id="PF02401">
    <property type="entry name" value="LYTB"/>
    <property type="match status" value="1"/>
</dbReference>
<feature type="binding site" evidence="5">
    <location>
        <position position="250"/>
    </location>
    <ligand>
        <name>(2E)-4-hydroxy-3-methylbut-2-enyl diphosphate</name>
        <dbReference type="ChEBI" id="CHEBI:128753"/>
    </ligand>
</feature>
<feature type="binding site" evidence="5">
    <location>
        <position position="124"/>
    </location>
    <ligand>
        <name>[4Fe-4S] cluster</name>
        <dbReference type="ChEBI" id="CHEBI:49883"/>
    </ligand>
</feature>
<feature type="binding site" evidence="5">
    <location>
        <position position="222"/>
    </location>
    <ligand>
        <name>[4Fe-4S] cluster</name>
        <dbReference type="ChEBI" id="CHEBI:49883"/>
    </ligand>
</feature>
<feature type="binding site" evidence="5">
    <location>
        <position position="152"/>
    </location>
    <ligand>
        <name>isopentenyl diphosphate</name>
        <dbReference type="ChEBI" id="CHEBI:128769"/>
    </ligand>
</feature>
<dbReference type="InterPro" id="IPR003451">
    <property type="entry name" value="LytB/IspH"/>
</dbReference>
<organism evidence="6 7">
    <name type="scientific">Anaplasma centrale (strain Israel)</name>
    <name type="common">Anaplasma marginale subsp. centrale (strain Israel)</name>
    <dbReference type="NCBI Taxonomy" id="574556"/>
    <lineage>
        <taxon>Bacteria</taxon>
        <taxon>Pseudomonadati</taxon>
        <taxon>Pseudomonadota</taxon>
        <taxon>Alphaproteobacteria</taxon>
        <taxon>Rickettsiales</taxon>
        <taxon>Anaplasmataceae</taxon>
        <taxon>Anaplasma</taxon>
    </lineage>
</organism>
<dbReference type="PANTHER" id="PTHR30426">
    <property type="entry name" value="4-HYDROXY-3-METHYLBUT-2-ENYL DIPHOSPHATE REDUCTASE"/>
    <property type="match status" value="1"/>
</dbReference>
<feature type="binding site" evidence="5">
    <location>
        <position position="251"/>
    </location>
    <ligand>
        <name>(2E)-4-hydroxy-3-methylbut-2-enyl diphosphate</name>
        <dbReference type="ChEBI" id="CHEBI:128753"/>
    </ligand>
</feature>
<evidence type="ECO:0000256" key="4">
    <source>
        <dbReference type="ARBA" id="ARBA00023014"/>
    </source>
</evidence>
<feature type="binding site" evidence="5">
    <location>
        <position position="102"/>
    </location>
    <ligand>
        <name>isopentenyl diphosphate</name>
        <dbReference type="ChEBI" id="CHEBI:128769"/>
    </ligand>
</feature>
<gene>
    <name evidence="5 6" type="primary">ispH</name>
    <name evidence="6" type="ordered locus">ACIS_00535</name>
</gene>
<feature type="binding site" evidence="5">
    <location>
        <position position="251"/>
    </location>
    <ligand>
        <name>isopentenyl diphosphate</name>
        <dbReference type="ChEBI" id="CHEBI:128769"/>
    </ligand>
</feature>
<dbReference type="GO" id="GO:0051745">
    <property type="term" value="F:4-hydroxy-3-methylbut-2-enyl diphosphate reductase activity"/>
    <property type="evidence" value="ECO:0007669"/>
    <property type="project" value="UniProtKB-UniRule"/>
</dbReference>
<feature type="binding site" evidence="5">
    <location>
        <position position="69"/>
    </location>
    <ligand>
        <name>dimethylallyl diphosphate</name>
        <dbReference type="ChEBI" id="CHEBI:57623"/>
    </ligand>
</feature>